<sequence>MLKNELELNLSGKKISVNRPEPIVADIEVVPYKKRMDPMDAVDALIDGYSVLIVDYYSSGLTVLNELKKHLEEKYPDQSFRGQREMRTAYRKLSHKLLLHITNNKLAVRKAPEIGWLEKLYPDFTEFLLPFPQVQGLNSSWQWYDKGIFIPVIDRNVHPFYGTYFPTRFEHLKLFDKWLDRYKGEKKSATDIGIGSGILSFQLLKHGFQHICGTDNNPNAIVGLSKSLKESKLDSKIELQFGDLFAQNNAKSDLIVFNAPWLPASNKSEGLDNAIYYEKDLFPRFFEEAKKHTRLNGRVVILFSNLAQITNQKESHPIEKELVEGGRFVKELFLHKKVRSASKNTKRNQNWRHEEMVELWVLKLL</sequence>
<name>A0A2N3HT38_9BACT</name>
<dbReference type="OrthoDB" id="267914at2"/>
<dbReference type="RefSeq" id="WP_101262762.1">
    <property type="nucleotide sequence ID" value="NZ_MVDD01000016.1"/>
</dbReference>
<reference evidence="1 2" key="1">
    <citation type="journal article" date="2017" name="Front. Microbiol.">
        <title>Labilibaculum manganireducens gen. nov., sp. nov. and Labilibaculum filiforme sp. nov., Novel Bacteroidetes Isolated from Subsurface Sediments of the Baltic Sea.</title>
        <authorList>
            <person name="Vandieken V."/>
            <person name="Marshall I.P."/>
            <person name="Niemann H."/>
            <person name="Engelen B."/>
            <person name="Cypionka H."/>
        </authorList>
    </citation>
    <scope>NUCLEOTIDE SEQUENCE [LARGE SCALE GENOMIC DNA]</scope>
    <source>
        <strain evidence="1 2">59.16B</strain>
    </source>
</reference>
<dbReference type="GO" id="GO:0008168">
    <property type="term" value="F:methyltransferase activity"/>
    <property type="evidence" value="ECO:0007669"/>
    <property type="project" value="UniProtKB-KW"/>
</dbReference>
<evidence type="ECO:0000313" key="2">
    <source>
        <dbReference type="Proteomes" id="UP000233535"/>
    </source>
</evidence>
<dbReference type="EMBL" id="MVDD01000016">
    <property type="protein sequence ID" value="PKQ61225.1"/>
    <property type="molecule type" value="Genomic_DNA"/>
</dbReference>
<keyword evidence="1" id="KW-0808">Transferase</keyword>
<dbReference type="CDD" id="cd02440">
    <property type="entry name" value="AdoMet_MTases"/>
    <property type="match status" value="1"/>
</dbReference>
<evidence type="ECO:0000313" key="1">
    <source>
        <dbReference type="EMBL" id="PKQ61225.1"/>
    </source>
</evidence>
<dbReference type="InterPro" id="IPR029063">
    <property type="entry name" value="SAM-dependent_MTases_sf"/>
</dbReference>
<dbReference type="AlphaFoldDB" id="A0A2N3HT38"/>
<dbReference type="SUPFAM" id="SSF53335">
    <property type="entry name" value="S-adenosyl-L-methionine-dependent methyltransferases"/>
    <property type="match status" value="1"/>
</dbReference>
<dbReference type="Proteomes" id="UP000233535">
    <property type="component" value="Unassembled WGS sequence"/>
</dbReference>
<dbReference type="GO" id="GO:0032259">
    <property type="term" value="P:methylation"/>
    <property type="evidence" value="ECO:0007669"/>
    <property type="project" value="UniProtKB-KW"/>
</dbReference>
<gene>
    <name evidence="1" type="ORF">BZG02_16455</name>
</gene>
<dbReference type="Gene3D" id="3.40.50.150">
    <property type="entry name" value="Vaccinia Virus protein VP39"/>
    <property type="match status" value="1"/>
</dbReference>
<keyword evidence="1" id="KW-0489">Methyltransferase</keyword>
<accession>A0A2N3HT38</accession>
<organism evidence="1 2">
    <name type="scientific">Labilibaculum filiforme</name>
    <dbReference type="NCBI Taxonomy" id="1940526"/>
    <lineage>
        <taxon>Bacteria</taxon>
        <taxon>Pseudomonadati</taxon>
        <taxon>Bacteroidota</taxon>
        <taxon>Bacteroidia</taxon>
        <taxon>Marinilabiliales</taxon>
        <taxon>Marinifilaceae</taxon>
        <taxon>Labilibaculum</taxon>
    </lineage>
</organism>
<dbReference type="Pfam" id="PF06325">
    <property type="entry name" value="PrmA"/>
    <property type="match status" value="1"/>
</dbReference>
<protein>
    <submittedName>
        <fullName evidence="1">Methyltransferase type 11</fullName>
    </submittedName>
</protein>
<proteinExistence type="predicted"/>
<comment type="caution">
    <text evidence="1">The sequence shown here is derived from an EMBL/GenBank/DDBJ whole genome shotgun (WGS) entry which is preliminary data.</text>
</comment>
<keyword evidence="2" id="KW-1185">Reference proteome</keyword>